<feature type="domain" description="Actin-like protein N-terminal" evidence="1">
    <location>
        <begin position="6"/>
        <end position="159"/>
    </location>
</feature>
<gene>
    <name evidence="3" type="ORF">caldi_01900</name>
</gene>
<dbReference type="InterPro" id="IPR043129">
    <property type="entry name" value="ATPase_NBD"/>
</dbReference>
<dbReference type="Pfam" id="PF17989">
    <property type="entry name" value="ALP_N"/>
    <property type="match status" value="1"/>
</dbReference>
<dbReference type="KEGG" id="cmic:caldi_01900"/>
<proteinExistence type="predicted"/>
<dbReference type="AlphaFoldDB" id="A0AA35CHJ1"/>
<name>A0AA35CHJ1_9FIRM</name>
<dbReference type="InterPro" id="IPR049067">
    <property type="entry name" value="MreB-like_C"/>
</dbReference>
<evidence type="ECO:0000259" key="2">
    <source>
        <dbReference type="Pfam" id="PF21522"/>
    </source>
</evidence>
<feature type="domain" description="Actin homologue MreB-like C-terminal" evidence="2">
    <location>
        <begin position="185"/>
        <end position="300"/>
    </location>
</feature>
<reference evidence="3" key="1">
    <citation type="submission" date="2022-03" db="EMBL/GenBank/DDBJ databases">
        <title>Complete genome sequence of Caldinitratiruptor microaerophilus.</title>
        <authorList>
            <person name="Mukaiyama R."/>
            <person name="Nishiyama T."/>
            <person name="Ueda K."/>
        </authorList>
    </citation>
    <scope>NUCLEOTIDE SEQUENCE</scope>
    <source>
        <strain evidence="3">JCM 16183</strain>
    </source>
</reference>
<dbReference type="CDD" id="cd24025">
    <property type="entry name" value="ASKHA_NBD_ParM_pCBH-like"/>
    <property type="match status" value="1"/>
</dbReference>
<organism evidence="3 4">
    <name type="scientific">Caldinitratiruptor microaerophilus</name>
    <dbReference type="NCBI Taxonomy" id="671077"/>
    <lineage>
        <taxon>Bacteria</taxon>
        <taxon>Bacillati</taxon>
        <taxon>Bacillota</taxon>
        <taxon>Clostridia</taxon>
        <taxon>Eubacteriales</taxon>
        <taxon>Symbiobacteriaceae</taxon>
        <taxon>Caldinitratiruptor</taxon>
    </lineage>
</organism>
<dbReference type="EMBL" id="AP025628">
    <property type="protein sequence ID" value="BDG59100.1"/>
    <property type="molecule type" value="Genomic_DNA"/>
</dbReference>
<evidence type="ECO:0000259" key="1">
    <source>
        <dbReference type="Pfam" id="PF17989"/>
    </source>
</evidence>
<keyword evidence="4" id="KW-1185">Reference proteome</keyword>
<evidence type="ECO:0000313" key="4">
    <source>
        <dbReference type="Proteomes" id="UP001163687"/>
    </source>
</evidence>
<dbReference type="RefSeq" id="WP_264843216.1">
    <property type="nucleotide sequence ID" value="NZ_AP025628.1"/>
</dbReference>
<dbReference type="SUPFAM" id="SSF53067">
    <property type="entry name" value="Actin-like ATPase domain"/>
    <property type="match status" value="2"/>
</dbReference>
<dbReference type="InterPro" id="IPR040607">
    <property type="entry name" value="ALP_N"/>
</dbReference>
<evidence type="ECO:0000313" key="3">
    <source>
        <dbReference type="EMBL" id="BDG59100.1"/>
    </source>
</evidence>
<dbReference type="Gene3D" id="3.30.420.40">
    <property type="match status" value="2"/>
</dbReference>
<sequence>MQRAIGIDVGYGFVKVTDGQARHTFPSVVGAAAGPGVIRTRLRPAEPLHELVIEIEGQTHYVGAMAIQEGALAFRSLSTGRTEGNDFKVLFLTGLSLFSDKPLNSFAVVTGLPPGRMHTEKEVSAMMEGEHHVAVYRDGQRREMAIRVDRLVVVPQPLGTFWAHALDGRGQPREDPTLLEGRVGIIDVGFRTVDLATVAAGEYVARASRTIPVGLAHAYDLIAARLGQEIGLERETYALDESVISGEVRVNGKRIDISAIRDEALRHLATKVLVEIQSFWQVPEFDLLLLTGGGGKLLAPYLLGQLSQLQLMEGPVTANSRGYVNWANRLWNPQGQNWAEEHMRPA</sequence>
<evidence type="ECO:0008006" key="5">
    <source>
        <dbReference type="Google" id="ProtNLM"/>
    </source>
</evidence>
<accession>A0AA35CHJ1</accession>
<dbReference type="Proteomes" id="UP001163687">
    <property type="component" value="Chromosome"/>
</dbReference>
<dbReference type="Pfam" id="PF21522">
    <property type="entry name" value="MreB-like_C"/>
    <property type="match status" value="1"/>
</dbReference>
<protein>
    <recommendedName>
        <fullName evidence="5">Actin-like protein N-terminal domain-containing protein</fullName>
    </recommendedName>
</protein>